<evidence type="ECO:0000313" key="2">
    <source>
        <dbReference type="Proteomes" id="UP000225277"/>
    </source>
</evidence>
<dbReference type="PANTHER" id="PTHR43712:SF15">
    <property type="entry name" value="MONODICTYPHENONE CLUSTER TRANSCRIPTIONAL COACTIVATOR MDPA"/>
    <property type="match status" value="1"/>
</dbReference>
<protein>
    <submittedName>
        <fullName evidence="1">Uncharacterized protein</fullName>
    </submittedName>
</protein>
<dbReference type="Proteomes" id="UP000225277">
    <property type="component" value="Unassembled WGS sequence"/>
</dbReference>
<dbReference type="AlphaFoldDB" id="A0A2D3VSC8"/>
<reference evidence="1 2" key="1">
    <citation type="submission" date="2016-03" db="EMBL/GenBank/DDBJ databases">
        <authorList>
            <person name="Ploux O."/>
        </authorList>
    </citation>
    <scope>NUCLEOTIDE SEQUENCE [LARGE SCALE GENOMIC DNA]</scope>
    <source>
        <strain evidence="1 2">URUG2</strain>
    </source>
</reference>
<dbReference type="PANTHER" id="PTHR43712">
    <property type="entry name" value="PUTATIVE (AFU_ORTHOLOGUE AFUA_4G14580)-RELATED"/>
    <property type="match status" value="1"/>
</dbReference>
<organism evidence="1 2">
    <name type="scientific">Ramularia collo-cygni</name>
    <dbReference type="NCBI Taxonomy" id="112498"/>
    <lineage>
        <taxon>Eukaryota</taxon>
        <taxon>Fungi</taxon>
        <taxon>Dikarya</taxon>
        <taxon>Ascomycota</taxon>
        <taxon>Pezizomycotina</taxon>
        <taxon>Dothideomycetes</taxon>
        <taxon>Dothideomycetidae</taxon>
        <taxon>Mycosphaerellales</taxon>
        <taxon>Mycosphaerellaceae</taxon>
        <taxon>Ramularia</taxon>
    </lineage>
</organism>
<keyword evidence="2" id="KW-1185">Reference proteome</keyword>
<accession>A0A2D3VSC8</accession>
<dbReference type="STRING" id="112498.A0A2D3VSC8"/>
<dbReference type="SUPFAM" id="SSF46785">
    <property type="entry name" value="Winged helix' DNA-binding domain"/>
    <property type="match status" value="1"/>
</dbReference>
<dbReference type="InterPro" id="IPR029063">
    <property type="entry name" value="SAM-dependent_MTases_sf"/>
</dbReference>
<dbReference type="InterPro" id="IPR036390">
    <property type="entry name" value="WH_DNA-bd_sf"/>
</dbReference>
<sequence length="394" mass="43009">MSTSTPMQCSSPAELLQQLHAQSQILVCLQWLCDFQVLACIPLKQMLAFHDVADLVNVPEDHLTRVVRMVATVPFLSEPIPGFVAHNQLSADFVARLSSSDALSFICDVSLPSALHMSRATRFYGASEQPLESSFSLQSGSTKTILSACEQDSKFRRQLSALDETLAASSAGQFKELLLGLDWASMKGNNLVVLIGARSTELLDVANTLTERFSSLSTVIQSWEHIPHGEILELKTSLSSVLGGTPTTPGMAGDRLRVQTRYLGSQQNIYNAAVYILKVPVPSVFVQHKVVLSQVVAELRAHRSILKANPAATLILVAWMVPTVVGVLDPKTEAALRCRDLVLHQLANQRNLEFQDLAAAISGIEDGVGRLVFQTKSTNQSNSMIALEIKYQKD</sequence>
<gene>
    <name evidence="1" type="ORF">RCC_11200</name>
</gene>
<evidence type="ECO:0000313" key="1">
    <source>
        <dbReference type="EMBL" id="CZT25468.1"/>
    </source>
</evidence>
<proteinExistence type="predicted"/>
<name>A0A2D3VSC8_9PEZI</name>
<dbReference type="Gene3D" id="3.40.50.150">
    <property type="entry name" value="Vaccinia Virus protein VP39"/>
    <property type="match status" value="1"/>
</dbReference>
<dbReference type="GeneID" id="35606227"/>
<dbReference type="EMBL" id="FJUY01000027">
    <property type="protein sequence ID" value="CZT25468.1"/>
    <property type="molecule type" value="Genomic_DNA"/>
</dbReference>
<dbReference type="RefSeq" id="XP_023632191.1">
    <property type="nucleotide sequence ID" value="XM_023776423.1"/>
</dbReference>
<dbReference type="OrthoDB" id="2410195at2759"/>